<dbReference type="GO" id="GO:0005886">
    <property type="term" value="C:plasma membrane"/>
    <property type="evidence" value="ECO:0007669"/>
    <property type="project" value="TreeGrafter"/>
</dbReference>
<dbReference type="EMBL" id="JACIEH010000002">
    <property type="protein sequence ID" value="MBB4098329.1"/>
    <property type="molecule type" value="Genomic_DNA"/>
</dbReference>
<feature type="transmembrane region" description="Helical" evidence="2">
    <location>
        <begin position="12"/>
        <end position="39"/>
    </location>
</feature>
<evidence type="ECO:0000256" key="1">
    <source>
        <dbReference type="ARBA" id="ARBA00009617"/>
    </source>
</evidence>
<feature type="transmembrane region" description="Helical" evidence="2">
    <location>
        <begin position="325"/>
        <end position="345"/>
    </location>
</feature>
<evidence type="ECO:0000313" key="3">
    <source>
        <dbReference type="EMBL" id="MBB4098329.1"/>
    </source>
</evidence>
<dbReference type="GO" id="GO:0008643">
    <property type="term" value="P:carbohydrate transport"/>
    <property type="evidence" value="ECO:0007669"/>
    <property type="project" value="InterPro"/>
</dbReference>
<feature type="transmembrane region" description="Helical" evidence="2">
    <location>
        <begin position="185"/>
        <end position="207"/>
    </location>
</feature>
<evidence type="ECO:0000256" key="2">
    <source>
        <dbReference type="SAM" id="Phobius"/>
    </source>
</evidence>
<dbReference type="PANTHER" id="PTHR11328:SF24">
    <property type="entry name" value="MAJOR FACILITATOR SUPERFAMILY (MFS) PROFILE DOMAIN-CONTAINING PROTEIN"/>
    <property type="match status" value="1"/>
</dbReference>
<dbReference type="AlphaFoldDB" id="A0A7W6NVQ7"/>
<organism evidence="3 4">
    <name type="scientific">Sphingomonas kyeonggiensis</name>
    <dbReference type="NCBI Taxonomy" id="1268553"/>
    <lineage>
        <taxon>Bacteria</taxon>
        <taxon>Pseudomonadati</taxon>
        <taxon>Pseudomonadota</taxon>
        <taxon>Alphaproteobacteria</taxon>
        <taxon>Sphingomonadales</taxon>
        <taxon>Sphingomonadaceae</taxon>
        <taxon>Sphingomonas</taxon>
    </lineage>
</organism>
<dbReference type="NCBIfam" id="TIGR00792">
    <property type="entry name" value="gph"/>
    <property type="match status" value="1"/>
</dbReference>
<comment type="similarity">
    <text evidence="1">Belongs to the sodium:galactoside symporter (TC 2.A.2) family.</text>
</comment>
<dbReference type="Proteomes" id="UP000557392">
    <property type="component" value="Unassembled WGS sequence"/>
</dbReference>
<dbReference type="GO" id="GO:0015293">
    <property type="term" value="F:symporter activity"/>
    <property type="evidence" value="ECO:0007669"/>
    <property type="project" value="InterPro"/>
</dbReference>
<dbReference type="InterPro" id="IPR001927">
    <property type="entry name" value="Na/Gal_symport"/>
</dbReference>
<name>A0A7W6NVQ7_9SPHN</name>
<comment type="caution">
    <text evidence="3">The sequence shown here is derived from an EMBL/GenBank/DDBJ whole genome shotgun (WGS) entry which is preliminary data.</text>
</comment>
<dbReference type="Pfam" id="PF13347">
    <property type="entry name" value="MFS_2"/>
    <property type="match status" value="1"/>
</dbReference>
<dbReference type="PANTHER" id="PTHR11328">
    <property type="entry name" value="MAJOR FACILITATOR SUPERFAMILY DOMAIN-CONTAINING PROTEIN"/>
    <property type="match status" value="1"/>
</dbReference>
<reference evidence="3 4" key="1">
    <citation type="submission" date="2020-08" db="EMBL/GenBank/DDBJ databases">
        <title>Genomic Encyclopedia of Type Strains, Phase IV (KMG-IV): sequencing the most valuable type-strain genomes for metagenomic binning, comparative biology and taxonomic classification.</title>
        <authorList>
            <person name="Goeker M."/>
        </authorList>
    </citation>
    <scope>NUCLEOTIDE SEQUENCE [LARGE SCALE GENOMIC DNA]</scope>
    <source>
        <strain evidence="3 4">DSM 101806</strain>
    </source>
</reference>
<feature type="transmembrane region" description="Helical" evidence="2">
    <location>
        <begin position="147"/>
        <end position="165"/>
    </location>
</feature>
<feature type="transmembrane region" description="Helical" evidence="2">
    <location>
        <begin position="406"/>
        <end position="429"/>
    </location>
</feature>
<dbReference type="SUPFAM" id="SSF103473">
    <property type="entry name" value="MFS general substrate transporter"/>
    <property type="match status" value="1"/>
</dbReference>
<sequence length="450" mass="48100">MISRLRAAPARARLLLFAFGDFAFNLYWQSIMLFLLFYYTEALGLPVATAAAVYTIASVWDGLANFLVGALADRHEPRRGYGRFLMLGSLPLGLAFVLTYAPPLATGWWGIATIFIGHLLFRTAYAAVNVPYLAMSARVSSDSRDRAFLAGMRMLFGTMAAVLVARGTLPLGALFSGGTVAAQAYLWAAILFAILGTAILMLVGATYREQVVPVRTQPPSIAASLRSLAANRAFVTLNLAMMAMIVAATILNKSVLYYFKYFVGDDVAGQSALAWMGVVGAAAVPLWMLLQHLLGTRGLWFLAAGLCMAGLLLFSGVHIDQAGPMQLFLVAMQAVIVGLHFAYWAMLPNTVEYGERATGLRVEGAVFGMAALLQRIAIGLATALLATGFDAAGFVANVQQSAATLATMRFTIAVVPLAFLALSCLLMLLNPLGKGAHAKIVKALEEREAL</sequence>
<feature type="transmembrane region" description="Helical" evidence="2">
    <location>
        <begin position="108"/>
        <end position="135"/>
    </location>
</feature>
<dbReference type="Gene3D" id="1.20.1250.20">
    <property type="entry name" value="MFS general substrate transporter like domains"/>
    <property type="match status" value="1"/>
</dbReference>
<evidence type="ECO:0000313" key="4">
    <source>
        <dbReference type="Proteomes" id="UP000557392"/>
    </source>
</evidence>
<feature type="transmembrane region" description="Helical" evidence="2">
    <location>
        <begin position="84"/>
        <end position="102"/>
    </location>
</feature>
<dbReference type="RefSeq" id="WP_183997042.1">
    <property type="nucleotide sequence ID" value="NZ_JACIEH010000002.1"/>
</dbReference>
<protein>
    <submittedName>
        <fullName evidence="3">GPH family glycoside/pentoside/hexuronide:cation symporter</fullName>
    </submittedName>
</protein>
<dbReference type="GO" id="GO:0006814">
    <property type="term" value="P:sodium ion transport"/>
    <property type="evidence" value="ECO:0007669"/>
    <property type="project" value="InterPro"/>
</dbReference>
<feature type="transmembrane region" description="Helical" evidence="2">
    <location>
        <begin position="51"/>
        <end position="72"/>
    </location>
</feature>
<dbReference type="InterPro" id="IPR039672">
    <property type="entry name" value="MFS_2"/>
</dbReference>
<feature type="transmembrane region" description="Helical" evidence="2">
    <location>
        <begin position="299"/>
        <end position="319"/>
    </location>
</feature>
<feature type="transmembrane region" description="Helical" evidence="2">
    <location>
        <begin position="366"/>
        <end position="386"/>
    </location>
</feature>
<accession>A0A7W6NVQ7</accession>
<keyword evidence="2" id="KW-0472">Membrane</keyword>
<keyword evidence="2" id="KW-0812">Transmembrane</keyword>
<keyword evidence="2" id="KW-1133">Transmembrane helix</keyword>
<feature type="transmembrane region" description="Helical" evidence="2">
    <location>
        <begin position="272"/>
        <end position="290"/>
    </location>
</feature>
<dbReference type="InterPro" id="IPR036259">
    <property type="entry name" value="MFS_trans_sf"/>
</dbReference>
<gene>
    <name evidence="3" type="ORF">GGR46_001893</name>
</gene>
<feature type="transmembrane region" description="Helical" evidence="2">
    <location>
        <begin position="228"/>
        <end position="252"/>
    </location>
</feature>
<proteinExistence type="inferred from homology"/>
<keyword evidence="4" id="KW-1185">Reference proteome</keyword>